<keyword evidence="2" id="KW-1185">Reference proteome</keyword>
<evidence type="ECO:0000313" key="2">
    <source>
        <dbReference type="Proteomes" id="UP001165685"/>
    </source>
</evidence>
<dbReference type="RefSeq" id="WP_270678070.1">
    <property type="nucleotide sequence ID" value="NZ_JAQFWP010000020.1"/>
</dbReference>
<reference evidence="1" key="1">
    <citation type="submission" date="2023-01" db="EMBL/GenBank/DDBJ databases">
        <title>Draft genome sequence of Nocardiopsis sp. LSu2-4 isolated from halophytes.</title>
        <authorList>
            <person name="Duangmal K."/>
            <person name="Chantavorakit T."/>
        </authorList>
    </citation>
    <scope>NUCLEOTIDE SEQUENCE</scope>
    <source>
        <strain evidence="1">LSu2-4</strain>
    </source>
</reference>
<proteinExistence type="predicted"/>
<sequence>MAETFLAFLAVSALVIMPPEQDTALTIRERWPPGAGEASLRR</sequence>
<dbReference type="Proteomes" id="UP001165685">
    <property type="component" value="Unassembled WGS sequence"/>
</dbReference>
<organism evidence="1 2">
    <name type="scientific">Nocardiopsis suaedae</name>
    <dbReference type="NCBI Taxonomy" id="3018444"/>
    <lineage>
        <taxon>Bacteria</taxon>
        <taxon>Bacillati</taxon>
        <taxon>Actinomycetota</taxon>
        <taxon>Actinomycetes</taxon>
        <taxon>Streptosporangiales</taxon>
        <taxon>Nocardiopsidaceae</taxon>
        <taxon>Nocardiopsis</taxon>
    </lineage>
</organism>
<name>A0ABT4TM15_9ACTN</name>
<gene>
    <name evidence="1" type="ORF">O4U47_12920</name>
</gene>
<dbReference type="EMBL" id="JAQFWP010000020">
    <property type="protein sequence ID" value="MDA2805416.1"/>
    <property type="molecule type" value="Genomic_DNA"/>
</dbReference>
<protein>
    <submittedName>
        <fullName evidence="1">Uncharacterized protein</fullName>
    </submittedName>
</protein>
<evidence type="ECO:0000313" key="1">
    <source>
        <dbReference type="EMBL" id="MDA2805416.1"/>
    </source>
</evidence>
<accession>A0ABT4TM15</accession>
<comment type="caution">
    <text evidence="1">The sequence shown here is derived from an EMBL/GenBank/DDBJ whole genome shotgun (WGS) entry which is preliminary data.</text>
</comment>